<organism evidence="1 2">
    <name type="scientific">Microbacterium dextranolyticum</name>
    <dbReference type="NCBI Taxonomy" id="36806"/>
    <lineage>
        <taxon>Bacteria</taxon>
        <taxon>Bacillati</taxon>
        <taxon>Actinomycetota</taxon>
        <taxon>Actinomycetes</taxon>
        <taxon>Micrococcales</taxon>
        <taxon>Microbacteriaceae</taxon>
        <taxon>Microbacterium</taxon>
    </lineage>
</organism>
<name>A0A9W6HLZ4_9MICO</name>
<accession>A0A9W6HLZ4</accession>
<sequence>MCSDMTEYVPLHDFTRADTHDALAALRKVREKQDAVRAKLADLDVVELEAAHAAKAAGASWRELALAAGLGGLTAAQRRYAPASISERREAVAASKVPGAKVAPDNLPGVSLAEAAKRLGITESQVRTRADRGEIKTVTATYRGREVRRIVLD</sequence>
<reference evidence="1" key="1">
    <citation type="journal article" date="2014" name="Int. J. Syst. Evol. Microbiol.">
        <title>Complete genome sequence of Corynebacterium casei LMG S-19264T (=DSM 44701T), isolated from a smear-ripened cheese.</title>
        <authorList>
            <consortium name="US DOE Joint Genome Institute (JGI-PGF)"/>
            <person name="Walter F."/>
            <person name="Albersmeier A."/>
            <person name="Kalinowski J."/>
            <person name="Ruckert C."/>
        </authorList>
    </citation>
    <scope>NUCLEOTIDE SEQUENCE</scope>
    <source>
        <strain evidence="1">VKM Ac-1940</strain>
    </source>
</reference>
<evidence type="ECO:0000313" key="1">
    <source>
        <dbReference type="EMBL" id="GLJ95735.1"/>
    </source>
</evidence>
<dbReference type="AlphaFoldDB" id="A0A9W6HLZ4"/>
<comment type="caution">
    <text evidence="1">The sequence shown here is derived from an EMBL/GenBank/DDBJ whole genome shotgun (WGS) entry which is preliminary data.</text>
</comment>
<reference evidence="1" key="2">
    <citation type="submission" date="2023-01" db="EMBL/GenBank/DDBJ databases">
        <authorList>
            <person name="Sun Q."/>
            <person name="Evtushenko L."/>
        </authorList>
    </citation>
    <scope>NUCLEOTIDE SEQUENCE</scope>
    <source>
        <strain evidence="1">VKM Ac-1940</strain>
    </source>
</reference>
<proteinExistence type="predicted"/>
<dbReference type="EMBL" id="BSER01000009">
    <property type="protein sequence ID" value="GLJ95735.1"/>
    <property type="molecule type" value="Genomic_DNA"/>
</dbReference>
<keyword evidence="2" id="KW-1185">Reference proteome</keyword>
<protein>
    <submittedName>
        <fullName evidence="1">Uncharacterized protein</fullName>
    </submittedName>
</protein>
<dbReference type="Proteomes" id="UP001142291">
    <property type="component" value="Unassembled WGS sequence"/>
</dbReference>
<gene>
    <name evidence="1" type="ORF">GCM10017591_17980</name>
</gene>
<evidence type="ECO:0000313" key="2">
    <source>
        <dbReference type="Proteomes" id="UP001142291"/>
    </source>
</evidence>